<accession>A0A8U0HSE0</accession>
<evidence type="ECO:0000313" key="7">
    <source>
        <dbReference type="Proteomes" id="UP000830729"/>
    </source>
</evidence>
<evidence type="ECO:0000256" key="1">
    <source>
        <dbReference type="ARBA" id="ARBA00023125"/>
    </source>
</evidence>
<evidence type="ECO:0000313" key="6">
    <source>
        <dbReference type="EMBL" id="UPV73731.1"/>
    </source>
</evidence>
<dbReference type="GeneID" id="72186420"/>
<reference evidence="6 7" key="1">
    <citation type="submission" date="2022-04" db="EMBL/GenBank/DDBJ databases">
        <title>Diverse halophilic archaea isolated from saline environments.</title>
        <authorList>
            <person name="Cui H.-L."/>
        </authorList>
    </citation>
    <scope>NUCLEOTIDE SEQUENCE [LARGE SCALE GENOMIC DNA]</scope>
    <source>
        <strain evidence="6 7">XZYJT49</strain>
    </source>
</reference>
<dbReference type="Proteomes" id="UP000830729">
    <property type="component" value="Chromosome"/>
</dbReference>
<dbReference type="InterPro" id="IPR002104">
    <property type="entry name" value="Integrase_catalytic"/>
</dbReference>
<sequence>MDSDTAISLFHNRQTNKKADSTANRYTQVVQDFAEWLENPGEKDYDPNLHDREPKSIWEATTGYVEVFLEQLLQNGGYTGGSIGVRETALSVFYQELEEIDRDPRIDEDLPSTENPIEDLDLSDWESLKNGTKKKQEAKGPTYLEPDEIRELANNVPSPIPRNDLIVRLLYHTGLRRGELVNIQLDDLDTERRTIDVHAEKTHQNRTVRYQSSLDTAMTRWLNVERKALATAGSDYLFPTSHSERIDPNHVNRMIKKAADNAGLQKYLYTDAQDNDHDRITAHVIRHSYAVQCIKNGMDTRRLQKLMGHSKIETTEKYLQFTDKDLLDAARTYGAGTELGQ</sequence>
<gene>
    <name evidence="6" type="ORF">M0R89_14435</name>
</gene>
<protein>
    <submittedName>
        <fullName evidence="6">Tyrosine-type recombinase/integrase</fullName>
    </submittedName>
</protein>
<dbReference type="InterPro" id="IPR011010">
    <property type="entry name" value="DNA_brk_join_enz"/>
</dbReference>
<dbReference type="InterPro" id="IPR044068">
    <property type="entry name" value="CB"/>
</dbReference>
<feature type="domain" description="Core-binding (CB)" evidence="5">
    <location>
        <begin position="1"/>
        <end position="98"/>
    </location>
</feature>
<keyword evidence="1 3" id="KW-0238">DNA-binding</keyword>
<evidence type="ECO:0000259" key="4">
    <source>
        <dbReference type="PROSITE" id="PS51898"/>
    </source>
</evidence>
<dbReference type="PANTHER" id="PTHR30349:SF64">
    <property type="entry name" value="PROPHAGE INTEGRASE INTD-RELATED"/>
    <property type="match status" value="1"/>
</dbReference>
<dbReference type="Gene3D" id="1.10.443.10">
    <property type="entry name" value="Intergrase catalytic core"/>
    <property type="match status" value="1"/>
</dbReference>
<name>A0A8U0HSE0_9EURY</name>
<dbReference type="PROSITE" id="PS51898">
    <property type="entry name" value="TYR_RECOMBINASE"/>
    <property type="match status" value="1"/>
</dbReference>
<dbReference type="EMBL" id="CP096659">
    <property type="protein sequence ID" value="UPV73731.1"/>
    <property type="molecule type" value="Genomic_DNA"/>
</dbReference>
<evidence type="ECO:0000256" key="2">
    <source>
        <dbReference type="ARBA" id="ARBA00023172"/>
    </source>
</evidence>
<dbReference type="AlphaFoldDB" id="A0A8U0HSE0"/>
<keyword evidence="2" id="KW-0233">DNA recombination</keyword>
<dbReference type="RefSeq" id="WP_248649783.1">
    <property type="nucleotide sequence ID" value="NZ_CP096659.1"/>
</dbReference>
<dbReference type="PROSITE" id="PS51900">
    <property type="entry name" value="CB"/>
    <property type="match status" value="1"/>
</dbReference>
<dbReference type="CDD" id="cd00397">
    <property type="entry name" value="DNA_BRE_C"/>
    <property type="match status" value="1"/>
</dbReference>
<dbReference type="PANTHER" id="PTHR30349">
    <property type="entry name" value="PHAGE INTEGRASE-RELATED"/>
    <property type="match status" value="1"/>
</dbReference>
<proteinExistence type="predicted"/>
<dbReference type="InterPro" id="IPR013762">
    <property type="entry name" value="Integrase-like_cat_sf"/>
</dbReference>
<dbReference type="SUPFAM" id="SSF56349">
    <property type="entry name" value="DNA breaking-rejoining enzymes"/>
    <property type="match status" value="1"/>
</dbReference>
<dbReference type="InterPro" id="IPR050090">
    <property type="entry name" value="Tyrosine_recombinase_XerCD"/>
</dbReference>
<keyword evidence="7" id="KW-1185">Reference proteome</keyword>
<evidence type="ECO:0000259" key="5">
    <source>
        <dbReference type="PROSITE" id="PS51900"/>
    </source>
</evidence>
<dbReference type="GO" id="GO:0006310">
    <property type="term" value="P:DNA recombination"/>
    <property type="evidence" value="ECO:0007669"/>
    <property type="project" value="UniProtKB-KW"/>
</dbReference>
<dbReference type="GO" id="GO:0003677">
    <property type="term" value="F:DNA binding"/>
    <property type="evidence" value="ECO:0007669"/>
    <property type="project" value="UniProtKB-UniRule"/>
</dbReference>
<dbReference type="Pfam" id="PF00589">
    <property type="entry name" value="Phage_integrase"/>
    <property type="match status" value="1"/>
</dbReference>
<organism evidence="6 7">
    <name type="scientific">Halorussus limi</name>
    <dbReference type="NCBI Taxonomy" id="2938695"/>
    <lineage>
        <taxon>Archaea</taxon>
        <taxon>Methanobacteriati</taxon>
        <taxon>Methanobacteriota</taxon>
        <taxon>Stenosarchaea group</taxon>
        <taxon>Halobacteria</taxon>
        <taxon>Halobacteriales</taxon>
        <taxon>Haladaptataceae</taxon>
        <taxon>Halorussus</taxon>
    </lineage>
</organism>
<dbReference type="GO" id="GO:0015074">
    <property type="term" value="P:DNA integration"/>
    <property type="evidence" value="ECO:0007669"/>
    <property type="project" value="InterPro"/>
</dbReference>
<dbReference type="KEGG" id="halx:M0R89_14435"/>
<feature type="domain" description="Tyr recombinase" evidence="4">
    <location>
        <begin position="139"/>
        <end position="331"/>
    </location>
</feature>
<evidence type="ECO:0000256" key="3">
    <source>
        <dbReference type="PROSITE-ProRule" id="PRU01248"/>
    </source>
</evidence>